<dbReference type="Proteomes" id="UP000273044">
    <property type="component" value="Chromosome"/>
</dbReference>
<dbReference type="EMBL" id="LR134406">
    <property type="protein sequence ID" value="VEH69339.1"/>
    <property type="molecule type" value="Genomic_DNA"/>
</dbReference>
<evidence type="ECO:0000313" key="3">
    <source>
        <dbReference type="Proteomes" id="UP000273044"/>
    </source>
</evidence>
<evidence type="ECO:0000313" key="2">
    <source>
        <dbReference type="EMBL" id="VEH69339.1"/>
    </source>
</evidence>
<accession>A0A3N4D3S8</accession>
<reference evidence="2 3" key="1">
    <citation type="submission" date="2018-12" db="EMBL/GenBank/DDBJ databases">
        <authorList>
            <consortium name="Pathogen Informatics"/>
        </authorList>
    </citation>
    <scope>NUCLEOTIDE SEQUENCE [LARGE SCALE GENOMIC DNA]</scope>
    <source>
        <strain evidence="2 3">NCTC12967</strain>
    </source>
</reference>
<sequence length="475" mass="52423">MPVCLDICLMSERYEAGDGEDPRAPEWPPHPARVFSALRSVAESDEIAPLYEFEQLPPPLIHASAFAPCSISRSFVVTNARFNGEKTKSGKIKTGNQNHPARTSDLMKRIRSFPPDPRIQFVWPDDRDLSDEALAGLDALARRVPYLGRSTSPVMLAFRRVADFRPLPGLSTFEPTDHDRAECNIRVPFPGYLDELNALHELDQSSWQASRSHARQPYRLVRDESDAVAPTVVESPYPDLVILRFVDHRPPGNLVGLFTAALRAKVMSQTKNPLPPALHGHGFDGHPHVAYLGLPFAGFPHADGHLRALAVAIPGLDRAERRRILRGILGTDPDRIVDLQVPGFRRVFGLRYSPDEPLPASATAARWTRPARSWVSVTPLVLDRYPKKGDLAPAVVRSIQQAGLPAPVTVELSTQPLTPGAAHLTPKELPLRTRGRLYRHVRMTFEHPVTGPVLAGAGRYFGVGLFAPEREGADG</sequence>
<organism evidence="2 3">
    <name type="scientific">Arachnia propionica</name>
    <dbReference type="NCBI Taxonomy" id="1750"/>
    <lineage>
        <taxon>Bacteria</taxon>
        <taxon>Bacillati</taxon>
        <taxon>Actinomycetota</taxon>
        <taxon>Actinomycetes</taxon>
        <taxon>Propionibacteriales</taxon>
        <taxon>Propionibacteriaceae</taxon>
        <taxon>Arachnia</taxon>
    </lineage>
</organism>
<dbReference type="NCBIfam" id="TIGR02165">
    <property type="entry name" value="cas5_6_GSU0054"/>
    <property type="match status" value="1"/>
</dbReference>
<dbReference type="EMBL" id="CP072385">
    <property type="protein sequence ID" value="QUC10611.1"/>
    <property type="molecule type" value="Genomic_DNA"/>
</dbReference>
<keyword evidence="3" id="KW-1185">Reference proteome</keyword>
<protein>
    <submittedName>
        <fullName evidence="2">CRISPR-associated protein GSU0054/csb2, Dpsyc system</fullName>
    </submittedName>
    <submittedName>
        <fullName evidence="1">Type I-U CRISPR-associated protein Cas5/Cas6</fullName>
    </submittedName>
</protein>
<dbReference type="Pfam" id="PF09609">
    <property type="entry name" value="Cas_GSU0054"/>
    <property type="match status" value="1"/>
</dbReference>
<gene>
    <name evidence="1" type="primary">cas5u6u</name>
    <name evidence="1" type="ORF">J5A53_12645</name>
    <name evidence="2" type="ORF">NCTC12967_00606</name>
</gene>
<dbReference type="RefSeq" id="WP_073970121.1">
    <property type="nucleotide sequence ID" value="NZ_CP040007.1"/>
</dbReference>
<proteinExistence type="predicted"/>
<dbReference type="InterPro" id="IPR019089">
    <property type="entry name" value="Cas_GSU0054"/>
</dbReference>
<dbReference type="OrthoDB" id="9787885at2"/>
<evidence type="ECO:0000313" key="1">
    <source>
        <dbReference type="EMBL" id="QUC10611.1"/>
    </source>
</evidence>
<name>A0A3N4D3S8_9ACTN</name>
<dbReference type="Proteomes" id="UP000677180">
    <property type="component" value="Chromosome"/>
</dbReference>
<dbReference type="AlphaFoldDB" id="A0A3N4D3S8"/>
<reference evidence="1" key="2">
    <citation type="submission" date="2021-03" db="EMBL/GenBank/DDBJ databases">
        <title>Human Oral Microbial Genomes.</title>
        <authorList>
            <person name="Johnston C.D."/>
            <person name="Chen T."/>
            <person name="Dewhirst F.E."/>
        </authorList>
    </citation>
    <scope>NUCLEOTIDE SEQUENCE</scope>
    <source>
        <strain evidence="1">F0714</strain>
    </source>
</reference>
<dbReference type="GeneID" id="64406097"/>